<evidence type="ECO:0000313" key="2">
    <source>
        <dbReference type="Proteomes" id="UP000887013"/>
    </source>
</evidence>
<dbReference type="EMBL" id="BMAW01064502">
    <property type="protein sequence ID" value="GFT45495.1"/>
    <property type="molecule type" value="Genomic_DNA"/>
</dbReference>
<proteinExistence type="predicted"/>
<name>A0A8X6P1G7_NEPPI</name>
<evidence type="ECO:0000313" key="1">
    <source>
        <dbReference type="EMBL" id="GFT45495.1"/>
    </source>
</evidence>
<sequence length="143" mass="17244">IRFEDEDMPFGLKTMKSYEKTYLKAELVNLVDYLQALDPRFRFDPDCFPSNLSTSRECLLTDEQMQDLSVLYENYNVYRSENQRKASEAFRSYLKMKEDYERKLLHNNAMIDEIKAVRIKTFQWRYVNQTIQLPNMQRNALTK</sequence>
<dbReference type="AlphaFoldDB" id="A0A8X6P1G7"/>
<feature type="non-terminal residue" evidence="1">
    <location>
        <position position="143"/>
    </location>
</feature>
<comment type="caution">
    <text evidence="1">The sequence shown here is derived from an EMBL/GenBank/DDBJ whole genome shotgun (WGS) entry which is preliminary data.</text>
</comment>
<reference evidence="1" key="1">
    <citation type="submission" date="2020-08" db="EMBL/GenBank/DDBJ databases">
        <title>Multicomponent nature underlies the extraordinary mechanical properties of spider dragline silk.</title>
        <authorList>
            <person name="Kono N."/>
            <person name="Nakamura H."/>
            <person name="Mori M."/>
            <person name="Yoshida Y."/>
            <person name="Ohtoshi R."/>
            <person name="Malay A.D."/>
            <person name="Moran D.A.P."/>
            <person name="Tomita M."/>
            <person name="Numata K."/>
            <person name="Arakawa K."/>
        </authorList>
    </citation>
    <scope>NUCLEOTIDE SEQUENCE</scope>
</reference>
<organism evidence="1 2">
    <name type="scientific">Nephila pilipes</name>
    <name type="common">Giant wood spider</name>
    <name type="synonym">Nephila maculata</name>
    <dbReference type="NCBI Taxonomy" id="299642"/>
    <lineage>
        <taxon>Eukaryota</taxon>
        <taxon>Metazoa</taxon>
        <taxon>Ecdysozoa</taxon>
        <taxon>Arthropoda</taxon>
        <taxon>Chelicerata</taxon>
        <taxon>Arachnida</taxon>
        <taxon>Araneae</taxon>
        <taxon>Araneomorphae</taxon>
        <taxon>Entelegynae</taxon>
        <taxon>Araneoidea</taxon>
        <taxon>Nephilidae</taxon>
        <taxon>Nephila</taxon>
    </lineage>
</organism>
<protein>
    <submittedName>
        <fullName evidence="1">Uncharacterized protein</fullName>
    </submittedName>
</protein>
<dbReference type="OrthoDB" id="6436588at2759"/>
<feature type="non-terminal residue" evidence="1">
    <location>
        <position position="1"/>
    </location>
</feature>
<dbReference type="Proteomes" id="UP000887013">
    <property type="component" value="Unassembled WGS sequence"/>
</dbReference>
<keyword evidence="2" id="KW-1185">Reference proteome</keyword>
<gene>
    <name evidence="1" type="primary">AVEN_233966_1</name>
    <name evidence="1" type="ORF">NPIL_221071</name>
</gene>
<accession>A0A8X6P1G7</accession>